<dbReference type="Proteomes" id="UP000015106">
    <property type="component" value="Chromosome 6"/>
</dbReference>
<sequence length="139" mass="16389">IKNTRIITELFTKQVKAGNRPNTHLTANAYEEVGRQFKIRIGLEYTYNQLKNKWDKLISDYSVFKKLKLKETRTGWDTEHNIVKQDAKWWKKAKIVNFILMLQVHGFRNEENLCFMFEDITSDGPDHWNPSFGTPPTAL</sequence>
<reference evidence="2" key="3">
    <citation type="submission" date="2022-06" db="UniProtKB">
        <authorList>
            <consortium name="EnsemblPlants"/>
        </authorList>
    </citation>
    <scope>IDENTIFICATION</scope>
</reference>
<dbReference type="InterPro" id="IPR024752">
    <property type="entry name" value="Myb/SANT-like_dom"/>
</dbReference>
<keyword evidence="3" id="KW-1185">Reference proteome</keyword>
<protein>
    <recommendedName>
        <fullName evidence="1">Myb/SANT-like domain-containing protein</fullName>
    </recommendedName>
</protein>
<reference evidence="3" key="1">
    <citation type="journal article" date="2013" name="Nature">
        <title>Draft genome of the wheat A-genome progenitor Triticum urartu.</title>
        <authorList>
            <person name="Ling H.Q."/>
            <person name="Zhao S."/>
            <person name="Liu D."/>
            <person name="Wang J."/>
            <person name="Sun H."/>
            <person name="Zhang C."/>
            <person name="Fan H."/>
            <person name="Li D."/>
            <person name="Dong L."/>
            <person name="Tao Y."/>
            <person name="Gao C."/>
            <person name="Wu H."/>
            <person name="Li Y."/>
            <person name="Cui Y."/>
            <person name="Guo X."/>
            <person name="Zheng S."/>
            <person name="Wang B."/>
            <person name="Yu K."/>
            <person name="Liang Q."/>
            <person name="Yang W."/>
            <person name="Lou X."/>
            <person name="Chen J."/>
            <person name="Feng M."/>
            <person name="Jian J."/>
            <person name="Zhang X."/>
            <person name="Luo G."/>
            <person name="Jiang Y."/>
            <person name="Liu J."/>
            <person name="Wang Z."/>
            <person name="Sha Y."/>
            <person name="Zhang B."/>
            <person name="Wu H."/>
            <person name="Tang D."/>
            <person name="Shen Q."/>
            <person name="Xue P."/>
            <person name="Zou S."/>
            <person name="Wang X."/>
            <person name="Liu X."/>
            <person name="Wang F."/>
            <person name="Yang Y."/>
            <person name="An X."/>
            <person name="Dong Z."/>
            <person name="Zhang K."/>
            <person name="Zhang X."/>
            <person name="Luo M.C."/>
            <person name="Dvorak J."/>
            <person name="Tong Y."/>
            <person name="Wang J."/>
            <person name="Yang H."/>
            <person name="Li Z."/>
            <person name="Wang D."/>
            <person name="Zhang A."/>
            <person name="Wang J."/>
        </authorList>
    </citation>
    <scope>NUCLEOTIDE SEQUENCE</scope>
    <source>
        <strain evidence="3">cv. G1812</strain>
    </source>
</reference>
<dbReference type="EnsemblPlants" id="TuG1812G0600000972.01.T01">
    <property type="protein sequence ID" value="TuG1812G0600000972.01.T01"/>
    <property type="gene ID" value="TuG1812G0600000972.01"/>
</dbReference>
<proteinExistence type="predicted"/>
<organism evidence="2 3">
    <name type="scientific">Triticum urartu</name>
    <name type="common">Red wild einkorn</name>
    <name type="synonym">Crithodium urartu</name>
    <dbReference type="NCBI Taxonomy" id="4572"/>
    <lineage>
        <taxon>Eukaryota</taxon>
        <taxon>Viridiplantae</taxon>
        <taxon>Streptophyta</taxon>
        <taxon>Embryophyta</taxon>
        <taxon>Tracheophyta</taxon>
        <taxon>Spermatophyta</taxon>
        <taxon>Magnoliopsida</taxon>
        <taxon>Liliopsida</taxon>
        <taxon>Poales</taxon>
        <taxon>Poaceae</taxon>
        <taxon>BOP clade</taxon>
        <taxon>Pooideae</taxon>
        <taxon>Triticodae</taxon>
        <taxon>Triticeae</taxon>
        <taxon>Triticinae</taxon>
        <taxon>Triticum</taxon>
    </lineage>
</organism>
<feature type="domain" description="Myb/SANT-like" evidence="1">
    <location>
        <begin position="3"/>
        <end position="92"/>
    </location>
</feature>
<dbReference type="Gramene" id="TuG1812G0600000972.01.T01">
    <property type="protein sequence ID" value="TuG1812G0600000972.01.T01"/>
    <property type="gene ID" value="TuG1812G0600000972.01"/>
</dbReference>
<dbReference type="AlphaFoldDB" id="A0A8R7QKV3"/>
<dbReference type="PANTHER" id="PTHR47851:SF7">
    <property type="entry name" value="MYB_SANT-LIKE DOMAIN-CONTAINING PROTEIN"/>
    <property type="match status" value="1"/>
</dbReference>
<accession>A0A8R7QKV3</accession>
<name>A0A8R7QKV3_TRIUA</name>
<reference evidence="2" key="2">
    <citation type="submission" date="2018-03" db="EMBL/GenBank/DDBJ databases">
        <title>The Triticum urartu genome reveals the dynamic nature of wheat genome evolution.</title>
        <authorList>
            <person name="Ling H."/>
            <person name="Ma B."/>
            <person name="Shi X."/>
            <person name="Liu H."/>
            <person name="Dong L."/>
            <person name="Sun H."/>
            <person name="Cao Y."/>
            <person name="Gao Q."/>
            <person name="Zheng S."/>
            <person name="Li Y."/>
            <person name="Yu Y."/>
            <person name="Du H."/>
            <person name="Qi M."/>
            <person name="Li Y."/>
            <person name="Yu H."/>
            <person name="Cui Y."/>
            <person name="Wang N."/>
            <person name="Chen C."/>
            <person name="Wu H."/>
            <person name="Zhao Y."/>
            <person name="Zhang J."/>
            <person name="Li Y."/>
            <person name="Zhou W."/>
            <person name="Zhang B."/>
            <person name="Hu W."/>
            <person name="Eijk M."/>
            <person name="Tang J."/>
            <person name="Witsenboer H."/>
            <person name="Zhao S."/>
            <person name="Li Z."/>
            <person name="Zhang A."/>
            <person name="Wang D."/>
            <person name="Liang C."/>
        </authorList>
    </citation>
    <scope>NUCLEOTIDE SEQUENCE [LARGE SCALE GENOMIC DNA]</scope>
    <source>
        <strain evidence="2">cv. G1812</strain>
    </source>
</reference>
<dbReference type="Pfam" id="PF12776">
    <property type="entry name" value="Myb_DNA-bind_3"/>
    <property type="match status" value="1"/>
</dbReference>
<evidence type="ECO:0000313" key="3">
    <source>
        <dbReference type="Proteomes" id="UP000015106"/>
    </source>
</evidence>
<evidence type="ECO:0000313" key="2">
    <source>
        <dbReference type="EnsemblPlants" id="TuG1812G0600000972.01.T01"/>
    </source>
</evidence>
<evidence type="ECO:0000259" key="1">
    <source>
        <dbReference type="Pfam" id="PF12776"/>
    </source>
</evidence>
<dbReference type="PANTHER" id="PTHR47851">
    <property type="entry name" value="OS06G0588700 PROTEIN-RELATED"/>
    <property type="match status" value="1"/>
</dbReference>